<dbReference type="SUPFAM" id="SSF56935">
    <property type="entry name" value="Porins"/>
    <property type="match status" value="1"/>
</dbReference>
<reference evidence="2 3" key="1">
    <citation type="submission" date="2024-06" db="EMBL/GenBank/DDBJ databases">
        <authorList>
            <person name="Kaempfer P."/>
            <person name="Viver T."/>
        </authorList>
    </citation>
    <scope>NUCLEOTIDE SEQUENCE [LARGE SCALE GENOMIC DNA]</scope>
    <source>
        <strain evidence="2 3">ST-87</strain>
    </source>
</reference>
<comment type="caution">
    <text evidence="2">The sequence shown here is derived from an EMBL/GenBank/DDBJ whole genome shotgun (WGS) entry which is preliminary data.</text>
</comment>
<name>A0ABW8XQ93_9FLAO</name>
<evidence type="ECO:0000313" key="2">
    <source>
        <dbReference type="EMBL" id="MFL9829475.1"/>
    </source>
</evidence>
<protein>
    <recommendedName>
        <fullName evidence="4">TonB-dependent receptor plug domain-containing protein</fullName>
    </recommendedName>
</protein>
<evidence type="ECO:0008006" key="4">
    <source>
        <dbReference type="Google" id="ProtNLM"/>
    </source>
</evidence>
<evidence type="ECO:0000256" key="1">
    <source>
        <dbReference type="SAM" id="MobiDB-lite"/>
    </source>
</evidence>
<organism evidence="2 3">
    <name type="scientific">Flavobacterium plantiphilum</name>
    <dbReference type="NCBI Taxonomy" id="3163297"/>
    <lineage>
        <taxon>Bacteria</taxon>
        <taxon>Pseudomonadati</taxon>
        <taxon>Bacteroidota</taxon>
        <taxon>Flavobacteriia</taxon>
        <taxon>Flavobacteriales</taxon>
        <taxon>Flavobacteriaceae</taxon>
        <taxon>Flavobacterium</taxon>
    </lineage>
</organism>
<evidence type="ECO:0000313" key="3">
    <source>
        <dbReference type="Proteomes" id="UP001629260"/>
    </source>
</evidence>
<gene>
    <name evidence="2" type="ORF">ABS764_01300</name>
</gene>
<sequence length="814" mass="92142">MQKDFIINKKYVLGFLGSIFFLPFWVQAQNIQNSYDIEKIYLHTDRLTYFIGEDLWYKAYNVRATNNLLFYNSNILYVELISADAKIIARNKTNLEMGLGHGDFQLQDSLDVKPGKYQLRAYTNWNRNFGDDFVFKKDIEIIDVFESKENTKVAQKSVLETQKSNREVAKQNFYKVEFFPEGGSLLENVASVVGFKAVDSNGKPTGIKGEIYDSDNELVTAFESVHDGMGKLQFVPMEGKSYYAKVKSPSGEELKTGLPNVLQQGYLISFRTIKGKNIISITTNEITLAKNPNAFLTVVCKAKGISYLETTQTLNETSLSFELPKDKTPEGISQITVYDSNNKPQSERLIYIEKEHDLEVELLTDKPTYQPNEKATLSISSNSRSGEGKSASFSLSVTDTNGVENDNFESNICSYFLMESDIRGKVDHPGYYFDTNNPKRLEHLDNLLLTQGWRDFVWKTMPQADEKNLFKVEKGITISGKVKQLFADKPLVNNSLTLALSGKKNRNIFSAITDSIGRFQFENLMFAGKTNMYLNTRDEKGKFRGEIVLDSIERAPIPVRLKKELFLLPDTNQITENVLNKFTAFGVKPENVLKEVEVKGRKKNNVIVPYGVPDYRFVADATTKSLTTIYDVLDKVPSVQVVDRGVTILGEHNLPPLILIDGYQMLETNELDWISPNDVVKIDVVRGGEIAQLFILENPETLGGVISIFTNGNRGNKPKKDPLHSIKQELECFYTARVFYMPDSEKTNEELDKNAAVRNTIYWNPYVHPDKTGNATVNYFNTKVETKVKVALEGITGSGIPVVRKTFYTIKNSQ</sequence>
<dbReference type="RefSeq" id="WP_408079167.1">
    <property type="nucleotide sequence ID" value="NZ_JBELQA010000001.1"/>
</dbReference>
<dbReference type="EMBL" id="JBELQA010000001">
    <property type="protein sequence ID" value="MFL9829475.1"/>
    <property type="molecule type" value="Genomic_DNA"/>
</dbReference>
<proteinExistence type="predicted"/>
<keyword evidence="3" id="KW-1185">Reference proteome</keyword>
<dbReference type="InterPro" id="IPR037066">
    <property type="entry name" value="Plug_dom_sf"/>
</dbReference>
<dbReference type="Gene3D" id="2.170.130.10">
    <property type="entry name" value="TonB-dependent receptor, plug domain"/>
    <property type="match status" value="1"/>
</dbReference>
<dbReference type="Proteomes" id="UP001629260">
    <property type="component" value="Unassembled WGS sequence"/>
</dbReference>
<accession>A0ABW8XQ93</accession>
<dbReference type="Gene3D" id="2.60.40.1930">
    <property type="match status" value="1"/>
</dbReference>
<feature type="region of interest" description="Disordered" evidence="1">
    <location>
        <begin position="371"/>
        <end position="391"/>
    </location>
</feature>